<reference evidence="2" key="2">
    <citation type="journal article" date="2023" name="Proc. Natl. Acad. Sci. U.S.A.">
        <title>A global phylogenomic analysis of the shiitake genus Lentinula.</title>
        <authorList>
            <person name="Sierra-Patev S."/>
            <person name="Min B."/>
            <person name="Naranjo-Ortiz M."/>
            <person name="Looney B."/>
            <person name="Konkel Z."/>
            <person name="Slot J.C."/>
            <person name="Sakamoto Y."/>
            <person name="Steenwyk J.L."/>
            <person name="Rokas A."/>
            <person name="Carro J."/>
            <person name="Camarero S."/>
            <person name="Ferreira P."/>
            <person name="Molpeceres G."/>
            <person name="Ruiz-Duenas F.J."/>
            <person name="Serrano A."/>
            <person name="Henrissat B."/>
            <person name="Drula E."/>
            <person name="Hughes K.W."/>
            <person name="Mata J.L."/>
            <person name="Ishikawa N.K."/>
            <person name="Vargas-Isla R."/>
            <person name="Ushijima S."/>
            <person name="Smith C.A."/>
            <person name="Donoghue J."/>
            <person name="Ahrendt S."/>
            <person name="Andreopoulos W."/>
            <person name="He G."/>
            <person name="LaButti K."/>
            <person name="Lipzen A."/>
            <person name="Ng V."/>
            <person name="Riley R."/>
            <person name="Sandor L."/>
            <person name="Barry K."/>
            <person name="Martinez A.T."/>
            <person name="Xiao Y."/>
            <person name="Gibbons J.G."/>
            <person name="Terashima K."/>
            <person name="Grigoriev I.V."/>
            <person name="Hibbett D."/>
        </authorList>
    </citation>
    <scope>NUCLEOTIDE SEQUENCE</scope>
    <source>
        <strain evidence="2">Sp2 HRB7682 ss15</strain>
    </source>
</reference>
<dbReference type="Proteomes" id="UP001150238">
    <property type="component" value="Unassembled WGS sequence"/>
</dbReference>
<proteinExistence type="predicted"/>
<feature type="compositionally biased region" description="Acidic residues" evidence="1">
    <location>
        <begin position="38"/>
        <end position="50"/>
    </location>
</feature>
<gene>
    <name evidence="2" type="ORF">C8J55DRAFT_490281</name>
</gene>
<feature type="region of interest" description="Disordered" evidence="1">
    <location>
        <begin position="269"/>
        <end position="301"/>
    </location>
</feature>
<comment type="caution">
    <text evidence="2">The sequence shown here is derived from an EMBL/GenBank/DDBJ whole genome shotgun (WGS) entry which is preliminary data.</text>
</comment>
<protein>
    <submittedName>
        <fullName evidence="2">Uncharacterized protein</fullName>
    </submittedName>
</protein>
<evidence type="ECO:0000256" key="1">
    <source>
        <dbReference type="SAM" id="MobiDB-lite"/>
    </source>
</evidence>
<organism evidence="2 3">
    <name type="scientific">Lentinula lateritia</name>
    <dbReference type="NCBI Taxonomy" id="40482"/>
    <lineage>
        <taxon>Eukaryota</taxon>
        <taxon>Fungi</taxon>
        <taxon>Dikarya</taxon>
        <taxon>Basidiomycota</taxon>
        <taxon>Agaricomycotina</taxon>
        <taxon>Agaricomycetes</taxon>
        <taxon>Agaricomycetidae</taxon>
        <taxon>Agaricales</taxon>
        <taxon>Marasmiineae</taxon>
        <taxon>Omphalotaceae</taxon>
        <taxon>Lentinula</taxon>
    </lineage>
</organism>
<dbReference type="AlphaFoldDB" id="A0A9W9A744"/>
<dbReference type="EMBL" id="JANVFS010000021">
    <property type="protein sequence ID" value="KAJ4476007.1"/>
    <property type="molecule type" value="Genomic_DNA"/>
</dbReference>
<name>A0A9W9A744_9AGAR</name>
<evidence type="ECO:0000313" key="3">
    <source>
        <dbReference type="Proteomes" id="UP001150238"/>
    </source>
</evidence>
<accession>A0A9W9A744</accession>
<sequence>MTFSDFIHTPNDEDFNHDEETPSTKDEGNDSTKPRFEDSEDDWKQDDDGYEDRLPVQVAPRTKFVEENGHKQIQEDGDKVPLMRSTTKLLRHTVFHKVLGFITWECITLSHAIRGTNEHLCRSQREDSRGEIENGGEREGHIIVNEPKQRRFCVSEISLEHLTFSDWKNALQNSGPASFSAAFPSSRANGVSPPSLNISVRSTVPDRLAGVLSTLTGLTTPSTVPGSPTTNSTHFSSSTSSININIEHGVLLHNLHLINELDKSDGPPLLTFPGVPTSNQLKPKTSQLSSSSTLRPLEAPESPSISWSTPLVFTLATRVYKLQRLRLPFDGRGSYGGHLIARSLSPASSKLVELVFTFATQVYKLQRVRWPFECSFDSYLPSLPEYTSWRNYGAHLMVRSLSPAVSRLVGLVFTLATWVYKLQMSQSSLDSYSPSLPGYISYRWYGGRLFVRSLSPAVSKLVGLVFTLAPWVYKLQMARSTRIYPRYLGISAAKTTVAVCLFAHCPLQSQGSLDSYSPSLLGYISCKNYGAHLMVRHCPLQSQGSLDSSLPSPPGYISWRNYGAHLMVRSLSPAVSRYTSYKNYGAHLMVRHCPLQSQGLLDSCSHSLPGYKLQTISLRPYWSIVIPSLIITLSSNNNNSPRSAGLLLVQDHHLLALKHHQRTPKNLCVLKQVLMSNCNLAHNQFGNSGYSSAWTSIPGANKDRPSFIADAATTAA</sequence>
<feature type="compositionally biased region" description="Polar residues" evidence="1">
    <location>
        <begin position="276"/>
        <end position="294"/>
    </location>
</feature>
<feature type="region of interest" description="Disordered" evidence="1">
    <location>
        <begin position="1"/>
        <end position="56"/>
    </location>
</feature>
<evidence type="ECO:0000313" key="2">
    <source>
        <dbReference type="EMBL" id="KAJ4476007.1"/>
    </source>
</evidence>
<reference evidence="2" key="1">
    <citation type="submission" date="2022-08" db="EMBL/GenBank/DDBJ databases">
        <authorList>
            <consortium name="DOE Joint Genome Institute"/>
            <person name="Min B."/>
            <person name="Riley R."/>
            <person name="Sierra-Patev S."/>
            <person name="Naranjo-Ortiz M."/>
            <person name="Looney B."/>
            <person name="Konkel Z."/>
            <person name="Slot J.C."/>
            <person name="Sakamoto Y."/>
            <person name="Steenwyk J.L."/>
            <person name="Rokas A."/>
            <person name="Carro J."/>
            <person name="Camarero S."/>
            <person name="Ferreira P."/>
            <person name="Molpeceres G."/>
            <person name="Ruiz-Duenas F.J."/>
            <person name="Serrano A."/>
            <person name="Henrissat B."/>
            <person name="Drula E."/>
            <person name="Hughes K.W."/>
            <person name="Mata J.L."/>
            <person name="Ishikawa N.K."/>
            <person name="Vargas-Isla R."/>
            <person name="Ushijima S."/>
            <person name="Smith C.A."/>
            <person name="Ahrendt S."/>
            <person name="Andreopoulos W."/>
            <person name="He G."/>
            <person name="Labutti K."/>
            <person name="Lipzen A."/>
            <person name="Ng V."/>
            <person name="Sandor L."/>
            <person name="Barry K."/>
            <person name="Martinez A.T."/>
            <person name="Xiao Y."/>
            <person name="Gibbons J.G."/>
            <person name="Terashima K."/>
            <person name="Hibbett D.S."/>
            <person name="Grigoriev I.V."/>
        </authorList>
    </citation>
    <scope>NUCLEOTIDE SEQUENCE</scope>
    <source>
        <strain evidence="2">Sp2 HRB7682 ss15</strain>
    </source>
</reference>
<feature type="compositionally biased region" description="Basic and acidic residues" evidence="1">
    <location>
        <begin position="18"/>
        <end position="37"/>
    </location>
</feature>